<protein>
    <submittedName>
        <fullName evidence="3">Inverse autotransporter beta-barrel domain-containing protein</fullName>
    </submittedName>
</protein>
<comment type="similarity">
    <text evidence="1">Belongs to the intimin/invasin family.</text>
</comment>
<evidence type="ECO:0000313" key="4">
    <source>
        <dbReference type="Proteomes" id="UP000222168"/>
    </source>
</evidence>
<feature type="domain" description="Big-1" evidence="2">
    <location>
        <begin position="152"/>
        <end position="250"/>
    </location>
</feature>
<proteinExistence type="inferred from homology"/>
<evidence type="ECO:0000256" key="1">
    <source>
        <dbReference type="ARBA" id="ARBA00010116"/>
    </source>
</evidence>
<dbReference type="AlphaFoldDB" id="A0A2D0KFF6"/>
<keyword evidence="4" id="KW-1185">Reference proteome</keyword>
<dbReference type="InterPro" id="IPR003344">
    <property type="entry name" value="Big_1_dom"/>
</dbReference>
<dbReference type="EMBL" id="NJAK01000001">
    <property type="protein sequence ID" value="PHM62055.1"/>
    <property type="molecule type" value="Genomic_DNA"/>
</dbReference>
<evidence type="ECO:0000313" key="3">
    <source>
        <dbReference type="EMBL" id="PHM62055.1"/>
    </source>
</evidence>
<gene>
    <name evidence="3" type="ORF">Xish_01219</name>
</gene>
<dbReference type="RefSeq" id="WP_099117120.1">
    <property type="nucleotide sequence ID" value="NZ_NJAK01000001.1"/>
</dbReference>
<dbReference type="InterPro" id="IPR008964">
    <property type="entry name" value="Invasin/intimin_cell_adhesion"/>
</dbReference>
<comment type="caution">
    <text evidence="3">The sequence shown here is derived from an EMBL/GenBank/DDBJ whole genome shotgun (WGS) entry which is preliminary data.</text>
</comment>
<evidence type="ECO:0000259" key="2">
    <source>
        <dbReference type="PROSITE" id="PS51127"/>
    </source>
</evidence>
<dbReference type="Proteomes" id="UP000222168">
    <property type="component" value="Unassembled WGS sequence"/>
</dbReference>
<dbReference type="Pfam" id="PF02369">
    <property type="entry name" value="Big_1"/>
    <property type="match status" value="1"/>
</dbReference>
<organism evidence="3 4">
    <name type="scientific">Xenorhabdus ishibashii</name>
    <dbReference type="NCBI Taxonomy" id="1034471"/>
    <lineage>
        <taxon>Bacteria</taxon>
        <taxon>Pseudomonadati</taxon>
        <taxon>Pseudomonadota</taxon>
        <taxon>Gammaproteobacteria</taxon>
        <taxon>Enterobacterales</taxon>
        <taxon>Morganellaceae</taxon>
        <taxon>Xenorhabdus</taxon>
    </lineage>
</organism>
<dbReference type="PROSITE" id="PS51127">
    <property type="entry name" value="BIG1"/>
    <property type="match status" value="1"/>
</dbReference>
<dbReference type="SUPFAM" id="SSF49373">
    <property type="entry name" value="Invasin/intimin cell-adhesion fragments"/>
    <property type="match status" value="2"/>
</dbReference>
<name>A0A2D0KFF6_9GAMM</name>
<sequence>MLSYIGKAIFLLFFLYTLLVPYTITNSFAEGDRTFIAHSISKNGITFERLKSLSPNGSAQYQFTASGLDDNGNPVKAGTVINDAHWSIVNIQGAAASDVVLTPDNTVDSNGNIKATLTSTKKLEGHITVSLKIGTLSPVQSDKSTIGFNPGKISSISKSTSVPLMIYDSNDLEVIVTDGDDKYFPNKEVKWEISVGPGGDKSAVTISPASSTTGNDGKARTTLTSTKPQTVTVTASTDGLGETQVNVVFVLGFKDYVKKDSTDSQTKFSVKFRDYNGNIFINKDNITITPWLIGAEFKNNKLGSYKAINDSRYDIKTIKNANNNDGTFEIQITDNASKGKAAPDHNYHILACFGIGDTLAEAQKQYIYCDGRSLDMDNLAWIIAD</sequence>
<reference evidence="3 4" key="1">
    <citation type="journal article" date="2017" name="Nat. Microbiol.">
        <title>Natural product diversity associated with the nematode symbionts Photorhabdus and Xenorhabdus.</title>
        <authorList>
            <person name="Tobias N.J."/>
            <person name="Wolff H."/>
            <person name="Djahanschiri B."/>
            <person name="Grundmann F."/>
            <person name="Kronenwerth M."/>
            <person name="Shi Y.M."/>
            <person name="Simonyi S."/>
            <person name="Grun P."/>
            <person name="Shapiro-Ilan D."/>
            <person name="Pidot S.J."/>
            <person name="Stinear T.P."/>
            <person name="Ebersberger I."/>
            <person name="Bode H.B."/>
        </authorList>
    </citation>
    <scope>NUCLEOTIDE SEQUENCE [LARGE SCALE GENOMIC DNA]</scope>
    <source>
        <strain evidence="3 4">DSM 22670</strain>
    </source>
</reference>
<accession>A0A2D0KFF6</accession>
<dbReference type="Gene3D" id="2.60.40.10">
    <property type="entry name" value="Immunoglobulins"/>
    <property type="match status" value="2"/>
</dbReference>
<dbReference type="InterPro" id="IPR013783">
    <property type="entry name" value="Ig-like_fold"/>
</dbReference>